<comment type="caution">
    <text evidence="1">The sequence shown here is derived from an EMBL/GenBank/DDBJ whole genome shotgun (WGS) entry which is preliminary data.</text>
</comment>
<dbReference type="InterPro" id="IPR036397">
    <property type="entry name" value="RNaseH_sf"/>
</dbReference>
<sequence length="183" mass="19558">MKGNMHLDTSTLTAANDSYEEIAYIAHSTTKAPAVAALSVLFVDRRKNAIAFQPPCECNTDADVTGPRAAILATIMALRLASDRGLTRLRIVVEESWFLNNVTDFASFIASGGRSGAKSASSKPASNFDLWLDLAAETVRFGGYDKIVWSKACNTADNRFRQCAKDAATDARLNALGAPPVAA</sequence>
<evidence type="ECO:0000313" key="1">
    <source>
        <dbReference type="EMBL" id="PNG24530.1"/>
    </source>
</evidence>
<dbReference type="GO" id="GO:0003676">
    <property type="term" value="F:nucleic acid binding"/>
    <property type="evidence" value="ECO:0007669"/>
    <property type="project" value="InterPro"/>
</dbReference>
<protein>
    <recommendedName>
        <fullName evidence="3">RNase H type-1 domain-containing protein</fullName>
    </recommendedName>
</protein>
<reference evidence="1 2" key="1">
    <citation type="submission" date="2017-10" db="EMBL/GenBank/DDBJ databases">
        <title>Genome announcement of Methylocella silvestris TVC from permafrost.</title>
        <authorList>
            <person name="Wang J."/>
            <person name="Geng K."/>
            <person name="Ul-Haque F."/>
            <person name="Crombie A.T."/>
            <person name="Street L.E."/>
            <person name="Wookey P.A."/>
            <person name="Murrell J.C."/>
            <person name="Pratscher J."/>
        </authorList>
    </citation>
    <scope>NUCLEOTIDE SEQUENCE [LARGE SCALE GENOMIC DNA]</scope>
    <source>
        <strain evidence="1 2">TVC</strain>
    </source>
</reference>
<gene>
    <name evidence="1" type="ORF">CR492_18380</name>
</gene>
<evidence type="ECO:0000313" key="2">
    <source>
        <dbReference type="Proteomes" id="UP000236286"/>
    </source>
</evidence>
<evidence type="ECO:0008006" key="3">
    <source>
        <dbReference type="Google" id="ProtNLM"/>
    </source>
</evidence>
<organism evidence="1 2">
    <name type="scientific">Methylocella silvestris</name>
    <dbReference type="NCBI Taxonomy" id="199596"/>
    <lineage>
        <taxon>Bacteria</taxon>
        <taxon>Pseudomonadati</taxon>
        <taxon>Pseudomonadota</taxon>
        <taxon>Alphaproteobacteria</taxon>
        <taxon>Hyphomicrobiales</taxon>
        <taxon>Beijerinckiaceae</taxon>
        <taxon>Methylocella</taxon>
    </lineage>
</organism>
<proteinExistence type="predicted"/>
<dbReference type="AlphaFoldDB" id="A0A2J7TCN7"/>
<dbReference type="Gene3D" id="3.30.420.10">
    <property type="entry name" value="Ribonuclease H-like superfamily/Ribonuclease H"/>
    <property type="match status" value="1"/>
</dbReference>
<accession>A0A2J7TCN7</accession>
<name>A0A2J7TCN7_METSI</name>
<dbReference type="Proteomes" id="UP000236286">
    <property type="component" value="Unassembled WGS sequence"/>
</dbReference>
<dbReference type="EMBL" id="PDZR01000030">
    <property type="protein sequence ID" value="PNG24530.1"/>
    <property type="molecule type" value="Genomic_DNA"/>
</dbReference>